<dbReference type="OrthoDB" id="6500128at2759"/>
<dbReference type="AlphaFoldDB" id="A0A165LYF0"/>
<dbReference type="Proteomes" id="UP000076727">
    <property type="component" value="Unassembled WGS sequence"/>
</dbReference>
<dbReference type="STRING" id="1314783.A0A165LYF0"/>
<organism evidence="2 3">
    <name type="scientific">Daedalea quercina L-15889</name>
    <dbReference type="NCBI Taxonomy" id="1314783"/>
    <lineage>
        <taxon>Eukaryota</taxon>
        <taxon>Fungi</taxon>
        <taxon>Dikarya</taxon>
        <taxon>Basidiomycota</taxon>
        <taxon>Agaricomycotina</taxon>
        <taxon>Agaricomycetes</taxon>
        <taxon>Polyporales</taxon>
        <taxon>Fomitopsis</taxon>
    </lineage>
</organism>
<sequence>MQSRAHLTGLWQSTWDSSQFYLGQVGSLREVYGISLNDLRAQDAKTVFFDTLVFPGYATGASLLVLFVQLITRPNLVRGLYHKLTASEEGLNCETEDEDAEEVIPERQRSSVVTRHIAQYGSVVIFAYRILRLLCTLALLALTIATIVLTAQRGSVSTVTTALPQVALCLTYWTHRSLVGVCSAYVLPRETRR</sequence>
<dbReference type="EMBL" id="KV429114">
    <property type="protein sequence ID" value="KZT65008.1"/>
    <property type="molecule type" value="Genomic_DNA"/>
</dbReference>
<accession>A0A165LYF0</accession>
<name>A0A165LYF0_9APHY</name>
<feature type="transmembrane region" description="Helical" evidence="1">
    <location>
        <begin position="52"/>
        <end position="71"/>
    </location>
</feature>
<gene>
    <name evidence="2" type="ORF">DAEQUDRAFT_568286</name>
</gene>
<reference evidence="2 3" key="1">
    <citation type="journal article" date="2016" name="Mol. Biol. Evol.">
        <title>Comparative Genomics of Early-Diverging Mushroom-Forming Fungi Provides Insights into the Origins of Lignocellulose Decay Capabilities.</title>
        <authorList>
            <person name="Nagy L.G."/>
            <person name="Riley R."/>
            <person name="Tritt A."/>
            <person name="Adam C."/>
            <person name="Daum C."/>
            <person name="Floudas D."/>
            <person name="Sun H."/>
            <person name="Yadav J.S."/>
            <person name="Pangilinan J."/>
            <person name="Larsson K.H."/>
            <person name="Matsuura K."/>
            <person name="Barry K."/>
            <person name="Labutti K."/>
            <person name="Kuo R."/>
            <person name="Ohm R.A."/>
            <person name="Bhattacharya S.S."/>
            <person name="Shirouzu T."/>
            <person name="Yoshinaga Y."/>
            <person name="Martin F.M."/>
            <person name="Grigoriev I.V."/>
            <person name="Hibbett D.S."/>
        </authorList>
    </citation>
    <scope>NUCLEOTIDE SEQUENCE [LARGE SCALE GENOMIC DNA]</scope>
    <source>
        <strain evidence="2 3">L-15889</strain>
    </source>
</reference>
<keyword evidence="1" id="KW-0472">Membrane</keyword>
<protein>
    <submittedName>
        <fullName evidence="2">Uncharacterized protein</fullName>
    </submittedName>
</protein>
<feature type="transmembrane region" description="Helical" evidence="1">
    <location>
        <begin position="130"/>
        <end position="151"/>
    </location>
</feature>
<evidence type="ECO:0000256" key="1">
    <source>
        <dbReference type="SAM" id="Phobius"/>
    </source>
</evidence>
<evidence type="ECO:0000313" key="2">
    <source>
        <dbReference type="EMBL" id="KZT65008.1"/>
    </source>
</evidence>
<keyword evidence="1" id="KW-0812">Transmembrane</keyword>
<proteinExistence type="predicted"/>
<evidence type="ECO:0000313" key="3">
    <source>
        <dbReference type="Proteomes" id="UP000076727"/>
    </source>
</evidence>
<keyword evidence="3" id="KW-1185">Reference proteome</keyword>
<keyword evidence="1" id="KW-1133">Transmembrane helix</keyword>